<evidence type="ECO:0000256" key="2">
    <source>
        <dbReference type="ARBA" id="ARBA00023015"/>
    </source>
</evidence>
<dbReference type="PROSITE" id="PS50931">
    <property type="entry name" value="HTH_LYSR"/>
    <property type="match status" value="1"/>
</dbReference>
<organism evidence="6 7">
    <name type="scientific">Shewanella putrefaciens</name>
    <name type="common">Pseudomonas putrefaciens</name>
    <dbReference type="NCBI Taxonomy" id="24"/>
    <lineage>
        <taxon>Bacteria</taxon>
        <taxon>Pseudomonadati</taxon>
        <taxon>Pseudomonadota</taxon>
        <taxon>Gammaproteobacteria</taxon>
        <taxon>Alteromonadales</taxon>
        <taxon>Shewanellaceae</taxon>
        <taxon>Shewanella</taxon>
    </lineage>
</organism>
<keyword evidence="3" id="KW-0238">DNA-binding</keyword>
<comment type="similarity">
    <text evidence="1">Belongs to the LysR transcriptional regulatory family.</text>
</comment>
<protein>
    <submittedName>
        <fullName evidence="6">LysR family transcriptional regulator</fullName>
    </submittedName>
</protein>
<dbReference type="Pfam" id="PF03466">
    <property type="entry name" value="LysR_substrate"/>
    <property type="match status" value="1"/>
</dbReference>
<dbReference type="RefSeq" id="WP_011790620.1">
    <property type="nucleotide sequence ID" value="NZ_JAIWNT010000366.1"/>
</dbReference>
<name>A0ABX8XGC8_SHEPU</name>
<dbReference type="Gene3D" id="3.40.190.10">
    <property type="entry name" value="Periplasmic binding protein-like II"/>
    <property type="match status" value="2"/>
</dbReference>
<dbReference type="Gene3D" id="1.10.10.10">
    <property type="entry name" value="Winged helix-like DNA-binding domain superfamily/Winged helix DNA-binding domain"/>
    <property type="match status" value="1"/>
</dbReference>
<evidence type="ECO:0000256" key="1">
    <source>
        <dbReference type="ARBA" id="ARBA00009437"/>
    </source>
</evidence>
<evidence type="ECO:0000313" key="7">
    <source>
        <dbReference type="Proteomes" id="UP000827084"/>
    </source>
</evidence>
<evidence type="ECO:0000256" key="4">
    <source>
        <dbReference type="ARBA" id="ARBA00023163"/>
    </source>
</evidence>
<dbReference type="SUPFAM" id="SSF46785">
    <property type="entry name" value="Winged helix' DNA-binding domain"/>
    <property type="match status" value="1"/>
</dbReference>
<reference evidence="6 7" key="1">
    <citation type="submission" date="2021-08" db="EMBL/GenBank/DDBJ databases">
        <title>Shewanella putrefaciens YZ-J, complete genome.</title>
        <authorList>
            <person name="Yi Z."/>
        </authorList>
    </citation>
    <scope>NUCLEOTIDE SEQUENCE [LARGE SCALE GENOMIC DNA]</scope>
    <source>
        <strain evidence="6 7">YZ-J</strain>
    </source>
</reference>
<proteinExistence type="inferred from homology"/>
<dbReference type="InterPro" id="IPR005119">
    <property type="entry name" value="LysR_subst-bd"/>
</dbReference>
<keyword evidence="2" id="KW-0805">Transcription regulation</keyword>
<dbReference type="Pfam" id="PF00126">
    <property type="entry name" value="HTH_1"/>
    <property type="match status" value="1"/>
</dbReference>
<accession>A0ABX8XGC8</accession>
<dbReference type="SUPFAM" id="SSF53850">
    <property type="entry name" value="Periplasmic binding protein-like II"/>
    <property type="match status" value="1"/>
</dbReference>
<dbReference type="PANTHER" id="PTHR30126">
    <property type="entry name" value="HTH-TYPE TRANSCRIPTIONAL REGULATOR"/>
    <property type="match status" value="1"/>
</dbReference>
<dbReference type="EMBL" id="CP080635">
    <property type="protein sequence ID" value="QYX74687.1"/>
    <property type="molecule type" value="Genomic_DNA"/>
</dbReference>
<dbReference type="InterPro" id="IPR036390">
    <property type="entry name" value="WH_DNA-bd_sf"/>
</dbReference>
<keyword evidence="7" id="KW-1185">Reference proteome</keyword>
<keyword evidence="4" id="KW-0804">Transcription</keyword>
<dbReference type="InterPro" id="IPR036388">
    <property type="entry name" value="WH-like_DNA-bd_sf"/>
</dbReference>
<dbReference type="InterPro" id="IPR000847">
    <property type="entry name" value="LysR_HTH_N"/>
</dbReference>
<evidence type="ECO:0000256" key="3">
    <source>
        <dbReference type="ARBA" id="ARBA00023125"/>
    </source>
</evidence>
<dbReference type="PRINTS" id="PR00039">
    <property type="entry name" value="HTHLYSR"/>
</dbReference>
<dbReference type="PANTHER" id="PTHR30126:SF94">
    <property type="entry name" value="LYSR FAMILY TRANSCRIPTIONAL REGULATOR"/>
    <property type="match status" value="1"/>
</dbReference>
<feature type="domain" description="HTH lysR-type" evidence="5">
    <location>
        <begin position="3"/>
        <end position="60"/>
    </location>
</feature>
<evidence type="ECO:0000259" key="5">
    <source>
        <dbReference type="PROSITE" id="PS50931"/>
    </source>
</evidence>
<evidence type="ECO:0000313" key="6">
    <source>
        <dbReference type="EMBL" id="QYX74687.1"/>
    </source>
</evidence>
<dbReference type="Proteomes" id="UP000827084">
    <property type="component" value="Chromosome"/>
</dbReference>
<gene>
    <name evidence="6" type="ORF">K3G22_03630</name>
</gene>
<sequence length="298" mass="33199">MRITLRQLMIFKAIHSERQISKAAKVLHMSTPAVSMALKELESSLGCRLFERVSGGLVVNAHGEIILPYANEMLCKGKELENIFSFPEHGIKGTLTIGSSKTAGNYVLSRKIPLFKSQYPDVKIKLVVDNSLVIEKMVSERELDLGFIDAKPASKNLICDHWLQDNLCIVSGATHPAASDVNTKAWLSEQLWIFDHEASLSRIRAIQLLKSLNIHVRDEICMSTIGAIKRAIGTGIGLSVLPMLAIDAELARKDLTLLSVDGWDYKRTYWSIQREGEELSALSMSFLAFSKQSYNHLS</sequence>